<reference evidence="2 3" key="1">
    <citation type="submission" date="2019-12" db="EMBL/GenBank/DDBJ databases">
        <title>Novel species isolated from a subtropical stream in China.</title>
        <authorList>
            <person name="Lu H."/>
        </authorList>
    </citation>
    <scope>NUCLEOTIDE SEQUENCE [LARGE SCALE GENOMIC DNA]</scope>
    <source>
        <strain evidence="2 3">DS3</strain>
    </source>
</reference>
<proteinExistence type="predicted"/>
<dbReference type="AlphaFoldDB" id="A0A6N9HLS0"/>
<dbReference type="PANTHER" id="PTHR43245:SF13">
    <property type="entry name" value="UDP-D-APIOSE_UDP-D-XYLOSE SYNTHASE 2"/>
    <property type="match status" value="1"/>
</dbReference>
<organism evidence="2 3">
    <name type="scientific">Pseudoduganella guangdongensis</name>
    <dbReference type="NCBI Taxonomy" id="2692179"/>
    <lineage>
        <taxon>Bacteria</taxon>
        <taxon>Pseudomonadati</taxon>
        <taxon>Pseudomonadota</taxon>
        <taxon>Betaproteobacteria</taxon>
        <taxon>Burkholderiales</taxon>
        <taxon>Oxalobacteraceae</taxon>
        <taxon>Telluria group</taxon>
        <taxon>Pseudoduganella</taxon>
    </lineage>
</organism>
<gene>
    <name evidence="2" type="ORF">GTP41_19590</name>
</gene>
<dbReference type="InterPro" id="IPR036291">
    <property type="entry name" value="NAD(P)-bd_dom_sf"/>
</dbReference>
<protein>
    <submittedName>
        <fullName evidence="2">NAD-dependent epimerase/dehydratase family protein</fullName>
    </submittedName>
</protein>
<evidence type="ECO:0000313" key="3">
    <source>
        <dbReference type="Proteomes" id="UP000448575"/>
    </source>
</evidence>
<dbReference type="Gene3D" id="3.40.50.720">
    <property type="entry name" value="NAD(P)-binding Rossmann-like Domain"/>
    <property type="match status" value="1"/>
</dbReference>
<accession>A0A6N9HLS0</accession>
<evidence type="ECO:0000259" key="1">
    <source>
        <dbReference type="Pfam" id="PF01370"/>
    </source>
</evidence>
<dbReference type="InterPro" id="IPR001509">
    <property type="entry name" value="Epimerase_deHydtase"/>
</dbReference>
<dbReference type="Pfam" id="PF01370">
    <property type="entry name" value="Epimerase"/>
    <property type="match status" value="1"/>
</dbReference>
<dbReference type="InterPro" id="IPR050177">
    <property type="entry name" value="Lipid_A_modif_metabolic_enz"/>
</dbReference>
<dbReference type="Proteomes" id="UP000448575">
    <property type="component" value="Unassembled WGS sequence"/>
</dbReference>
<dbReference type="PANTHER" id="PTHR43245">
    <property type="entry name" value="BIFUNCTIONAL POLYMYXIN RESISTANCE PROTEIN ARNA"/>
    <property type="match status" value="1"/>
</dbReference>
<feature type="domain" description="NAD-dependent epimerase/dehydratase" evidence="1">
    <location>
        <begin position="6"/>
        <end position="222"/>
    </location>
</feature>
<dbReference type="RefSeq" id="WP_161027258.1">
    <property type="nucleotide sequence ID" value="NZ_WWCJ01000015.1"/>
</dbReference>
<dbReference type="EMBL" id="WWCJ01000015">
    <property type="protein sequence ID" value="MYN04299.1"/>
    <property type="molecule type" value="Genomic_DNA"/>
</dbReference>
<sequence length="299" mass="32692">MSARRALLTGASGFIGSRLAQRLLDDGWEVHLVLRPDSAGDALPAAGPRLHLHRHDGSTTQLVEIMRAAAPQAVFHLASLFLAQHQVTDVERLVQANLLFGTQLAEAMAQCGVRLLVNTSTAWEHYEDGDYNPVCLYAATKHAFSALLRYYVECHGLRVATLKLFDTYGPGDTRPKALNLLKRIANEGSSLAMSPGEQLIDLVYIDDVLDAFLQAWQLLANGGQAAAMAEYGVSSGAPLALRALAELYSQASGKPLNIEWGGRPYRPREVMVPWTRYQTVPGWQPKVTLAEGLARFHHG</sequence>
<dbReference type="SUPFAM" id="SSF51735">
    <property type="entry name" value="NAD(P)-binding Rossmann-fold domains"/>
    <property type="match status" value="1"/>
</dbReference>
<name>A0A6N9HLS0_9BURK</name>
<evidence type="ECO:0000313" key="2">
    <source>
        <dbReference type="EMBL" id="MYN04299.1"/>
    </source>
</evidence>
<keyword evidence="3" id="KW-1185">Reference proteome</keyword>
<comment type="caution">
    <text evidence="2">The sequence shown here is derived from an EMBL/GenBank/DDBJ whole genome shotgun (WGS) entry which is preliminary data.</text>
</comment>